<protein>
    <submittedName>
        <fullName evidence="1">Uncharacterized protein</fullName>
    </submittedName>
</protein>
<reference evidence="1" key="1">
    <citation type="submission" date="2022-10" db="EMBL/GenBank/DDBJ databases">
        <authorList>
            <person name="Chen Y."/>
            <person name="Dougan E. K."/>
            <person name="Chan C."/>
            <person name="Rhodes N."/>
            <person name="Thang M."/>
        </authorList>
    </citation>
    <scope>NUCLEOTIDE SEQUENCE</scope>
</reference>
<dbReference type="EMBL" id="CAMXCT030003446">
    <property type="protein sequence ID" value="CAL4791815.1"/>
    <property type="molecule type" value="Genomic_DNA"/>
</dbReference>
<organism evidence="1">
    <name type="scientific">Cladocopium goreaui</name>
    <dbReference type="NCBI Taxonomy" id="2562237"/>
    <lineage>
        <taxon>Eukaryota</taxon>
        <taxon>Sar</taxon>
        <taxon>Alveolata</taxon>
        <taxon>Dinophyceae</taxon>
        <taxon>Suessiales</taxon>
        <taxon>Symbiodiniaceae</taxon>
        <taxon>Cladocopium</taxon>
    </lineage>
</organism>
<evidence type="ECO:0000313" key="3">
    <source>
        <dbReference type="Proteomes" id="UP001152797"/>
    </source>
</evidence>
<gene>
    <name evidence="1" type="ORF">C1SCF055_LOCUS30285</name>
</gene>
<dbReference type="EMBL" id="CAMXCT010003446">
    <property type="protein sequence ID" value="CAI4004503.1"/>
    <property type="molecule type" value="Genomic_DNA"/>
</dbReference>
<dbReference type="EMBL" id="CAMXCT020003446">
    <property type="protein sequence ID" value="CAL1157878.1"/>
    <property type="molecule type" value="Genomic_DNA"/>
</dbReference>
<comment type="caution">
    <text evidence="1">The sequence shown here is derived from an EMBL/GenBank/DDBJ whole genome shotgun (WGS) entry which is preliminary data.</text>
</comment>
<evidence type="ECO:0000313" key="2">
    <source>
        <dbReference type="EMBL" id="CAL4791815.1"/>
    </source>
</evidence>
<keyword evidence="3" id="KW-1185">Reference proteome</keyword>
<evidence type="ECO:0000313" key="1">
    <source>
        <dbReference type="EMBL" id="CAI4004503.1"/>
    </source>
</evidence>
<dbReference type="AlphaFoldDB" id="A0A9P1D5Y7"/>
<name>A0A9P1D5Y7_9DINO</name>
<dbReference type="Proteomes" id="UP001152797">
    <property type="component" value="Unassembled WGS sequence"/>
</dbReference>
<sequence length="574" mass="63563">MARGVWPSACGRIEGLDARPVMLRWEYRCEGCAWQLLETALVDLDSRPSVVRLNAFTFQALHIGAHVDGWGHEASGDRLWSPCGVAELSLHSERTEVARRDVAHVANFGPVSSASAVDFFYAWSVWDAESLQDMSHLLTQLRAVDLDVAAGTFPLGRYVVKLFVGAQAMPMVSIESSWLPGDRVSTEADSTNITARIGLSSPDCLVENLSAWSWRWLLLEDRNQDVVADFGAMSDGQTLVMSTSNFHDFAMISGEQYFYGVAGIPASFTSYGFAELFGLGLTLSKSNRFTADAPPGFGCWRCWYTVLRTFGWQDEDPEGLEQLCNPSGDGRCVNRVRGPNAIELLYRGRLVQDTSRGKRNWFLLFTLLLVDKGLIVNCLIFQTIVQACQSVLTDNRLLANDCTWPPSDDLQVEVWSVKAATSEDSPKQDGYGRYAFFRFSAAIIASETAEGAAIDRCEDRLALPEIQWEDVTSPNYFRALGGVMLRDWARAKSPWLQTLMPSGKFYILVRARDSVGGKADSPWLLGVVVGSEAMDATEMTSLLNAQVVTGDAQRIFSSVEETRWRRCGSRTGAH</sequence>
<reference evidence="2 3" key="2">
    <citation type="submission" date="2024-05" db="EMBL/GenBank/DDBJ databases">
        <authorList>
            <person name="Chen Y."/>
            <person name="Shah S."/>
            <person name="Dougan E. K."/>
            <person name="Thang M."/>
            <person name="Chan C."/>
        </authorList>
    </citation>
    <scope>NUCLEOTIDE SEQUENCE [LARGE SCALE GENOMIC DNA]</scope>
</reference>
<proteinExistence type="predicted"/>
<accession>A0A9P1D5Y7</accession>